<evidence type="ECO:0000256" key="4">
    <source>
        <dbReference type="ARBA" id="ARBA00022722"/>
    </source>
</evidence>
<dbReference type="CDD" id="cd00840">
    <property type="entry name" value="MPP_Mre11_N"/>
    <property type="match status" value="1"/>
</dbReference>
<evidence type="ECO:0000256" key="2">
    <source>
        <dbReference type="ARBA" id="ARBA00011322"/>
    </source>
</evidence>
<evidence type="ECO:0000259" key="9">
    <source>
        <dbReference type="Pfam" id="PF12320"/>
    </source>
</evidence>
<evidence type="ECO:0000313" key="11">
    <source>
        <dbReference type="Proteomes" id="UP000184474"/>
    </source>
</evidence>
<evidence type="ECO:0000256" key="1">
    <source>
        <dbReference type="ARBA" id="ARBA00010555"/>
    </source>
</evidence>
<dbReference type="InterPro" id="IPR026843">
    <property type="entry name" value="SbcD_C"/>
</dbReference>
<reference evidence="11" key="1">
    <citation type="submission" date="2016-11" db="EMBL/GenBank/DDBJ databases">
        <authorList>
            <person name="Varghese N."/>
            <person name="Submissions S."/>
        </authorList>
    </citation>
    <scope>NUCLEOTIDE SEQUENCE [LARGE SCALE GENOMIC DNA]</scope>
    <source>
        <strain evidence="11">DSM 26134</strain>
    </source>
</reference>
<protein>
    <recommendedName>
        <fullName evidence="3 7">Nuclease SbcCD subunit D</fullName>
    </recommendedName>
</protein>
<comment type="subunit">
    <text evidence="2 7">Heterodimer of SbcC and SbcD.</text>
</comment>
<keyword evidence="7" id="KW-0233">DNA recombination</keyword>
<dbReference type="Pfam" id="PF12320">
    <property type="entry name" value="SbcD_C"/>
    <property type="match status" value="1"/>
</dbReference>
<keyword evidence="5 7" id="KW-0378">Hydrolase</keyword>
<keyword evidence="6 7" id="KW-0269">Exonuclease</keyword>
<dbReference type="GO" id="GO:0006260">
    <property type="term" value="P:DNA replication"/>
    <property type="evidence" value="ECO:0007669"/>
    <property type="project" value="UniProtKB-KW"/>
</dbReference>
<comment type="function">
    <text evidence="7">SbcCD cleaves DNA hairpin structures. These structures can inhibit DNA replication and are intermediates in certain DNA recombination reactions. The complex acts as a 3'-&gt;5' double strand exonuclease that can open hairpins. It also has a 5' single-strand endonuclease activity.</text>
</comment>
<dbReference type="PANTHER" id="PTHR30337:SF0">
    <property type="entry name" value="NUCLEASE SBCCD SUBUNIT D"/>
    <property type="match status" value="1"/>
</dbReference>
<dbReference type="InterPro" id="IPR050535">
    <property type="entry name" value="DNA_Repair-Maintenance_Comp"/>
</dbReference>
<gene>
    <name evidence="7" type="primary">sbcD</name>
    <name evidence="10" type="ORF">SAMN04488028_101257</name>
</gene>
<dbReference type="RefSeq" id="WP_073118711.1">
    <property type="nucleotide sequence ID" value="NZ_FRAA01000001.1"/>
</dbReference>
<comment type="similarity">
    <text evidence="1 7">Belongs to the SbcD family.</text>
</comment>
<keyword evidence="7" id="KW-0235">DNA replication</keyword>
<proteinExistence type="inferred from homology"/>
<feature type="domain" description="Nuclease SbcCD subunit D C-terminal" evidence="9">
    <location>
        <begin position="278"/>
        <end position="377"/>
    </location>
</feature>
<feature type="domain" description="Calcineurin-like phosphoesterase" evidence="8">
    <location>
        <begin position="1"/>
        <end position="228"/>
    </location>
</feature>
<dbReference type="EMBL" id="FRAA01000001">
    <property type="protein sequence ID" value="SHJ48183.1"/>
    <property type="molecule type" value="Genomic_DNA"/>
</dbReference>
<dbReference type="GO" id="GO:0006310">
    <property type="term" value="P:DNA recombination"/>
    <property type="evidence" value="ECO:0007669"/>
    <property type="project" value="UniProtKB-KW"/>
</dbReference>
<keyword evidence="4 7" id="KW-0540">Nuclease</keyword>
<sequence>MRILHTSDWHIGQKLYGQDRYEEFEYMLDEMIGVIEENKVELLLISGDIFDVPSPSNRAQELYYNFIKRLLNTCCRHTIVTGGNHDSISTLNAPKEVLKMVNVTTIGGVTESLSDMIVRVLDKDGQHVLNVAAIPYLRDKDVRKSVAGQDASDSEKSVKNGLVQFYDTIEALLHDDTKPCIGMGHLFAHGATTSDSERDINIGNLGAVNANEFPQSFDYTALGHIHKPQVIGKNEMIRYSGSPLPLSFSERKDQKSVVLLNLVNEKLTIEEIIPLHPARKLVKFKGTFAELQKALLQYESKSNLVDWAEVEIVEEEHSPQLRMDFEAFMSESTFQVEVLKYRFSVKKGKGDTGDFFQQNKLLEDLKPQEVFEKRLANVPAEEHEEYKESFNELLKEMNEAKNEDQ</sequence>
<name>A0A1M6JNP3_REIAG</name>
<dbReference type="Gene3D" id="3.60.21.10">
    <property type="match status" value="1"/>
</dbReference>
<dbReference type="InterPro" id="IPR041796">
    <property type="entry name" value="Mre11_N"/>
</dbReference>
<dbReference type="InterPro" id="IPR004843">
    <property type="entry name" value="Calcineurin-like_PHP"/>
</dbReference>
<keyword evidence="7" id="KW-0255">Endonuclease</keyword>
<evidence type="ECO:0000256" key="3">
    <source>
        <dbReference type="ARBA" id="ARBA00013365"/>
    </source>
</evidence>
<dbReference type="NCBIfam" id="TIGR00619">
    <property type="entry name" value="sbcd"/>
    <property type="match status" value="1"/>
</dbReference>
<dbReference type="SUPFAM" id="SSF56300">
    <property type="entry name" value="Metallo-dependent phosphatases"/>
    <property type="match status" value="1"/>
</dbReference>
<evidence type="ECO:0000313" key="10">
    <source>
        <dbReference type="EMBL" id="SHJ48183.1"/>
    </source>
</evidence>
<dbReference type="STRING" id="156994.SAMN04488028_101257"/>
<evidence type="ECO:0000256" key="6">
    <source>
        <dbReference type="ARBA" id="ARBA00022839"/>
    </source>
</evidence>
<keyword evidence="11" id="KW-1185">Reference proteome</keyword>
<evidence type="ECO:0000256" key="5">
    <source>
        <dbReference type="ARBA" id="ARBA00022801"/>
    </source>
</evidence>
<dbReference type="Proteomes" id="UP000184474">
    <property type="component" value="Unassembled WGS sequence"/>
</dbReference>
<dbReference type="GO" id="GO:0004519">
    <property type="term" value="F:endonuclease activity"/>
    <property type="evidence" value="ECO:0007669"/>
    <property type="project" value="UniProtKB-KW"/>
</dbReference>
<evidence type="ECO:0000256" key="7">
    <source>
        <dbReference type="RuleBase" id="RU363069"/>
    </source>
</evidence>
<dbReference type="InterPro" id="IPR004593">
    <property type="entry name" value="SbcD"/>
</dbReference>
<evidence type="ECO:0000259" key="8">
    <source>
        <dbReference type="Pfam" id="PF00149"/>
    </source>
</evidence>
<dbReference type="AlphaFoldDB" id="A0A1M6JNP3"/>
<dbReference type="Pfam" id="PF00149">
    <property type="entry name" value="Metallophos"/>
    <property type="match status" value="1"/>
</dbReference>
<dbReference type="GO" id="GO:0008408">
    <property type="term" value="F:3'-5' exonuclease activity"/>
    <property type="evidence" value="ECO:0007669"/>
    <property type="project" value="InterPro"/>
</dbReference>
<accession>A0A1M6JNP3</accession>
<organism evidence="10 11">
    <name type="scientific">Reichenbachiella agariperforans</name>
    <dbReference type="NCBI Taxonomy" id="156994"/>
    <lineage>
        <taxon>Bacteria</taxon>
        <taxon>Pseudomonadati</taxon>
        <taxon>Bacteroidota</taxon>
        <taxon>Cytophagia</taxon>
        <taxon>Cytophagales</taxon>
        <taxon>Reichenbachiellaceae</taxon>
        <taxon>Reichenbachiella</taxon>
    </lineage>
</organism>
<dbReference type="PANTHER" id="PTHR30337">
    <property type="entry name" value="COMPONENT OF ATP-DEPENDENT DSDNA EXONUCLEASE"/>
    <property type="match status" value="1"/>
</dbReference>
<dbReference type="InterPro" id="IPR029052">
    <property type="entry name" value="Metallo-depent_PP-like"/>
</dbReference>